<evidence type="ECO:0000313" key="2">
    <source>
        <dbReference type="Proteomes" id="UP000775872"/>
    </source>
</evidence>
<accession>A0A9N9ZAH4</accession>
<reference evidence="1" key="1">
    <citation type="submission" date="2021-10" db="EMBL/GenBank/DDBJ databases">
        <authorList>
            <person name="Piombo E."/>
        </authorList>
    </citation>
    <scope>NUCLEOTIDE SEQUENCE</scope>
</reference>
<comment type="caution">
    <text evidence="1">The sequence shown here is derived from an EMBL/GenBank/DDBJ whole genome shotgun (WGS) entry which is preliminary data.</text>
</comment>
<name>A0A9N9ZAH4_9HYPO</name>
<evidence type="ECO:0000313" key="1">
    <source>
        <dbReference type="EMBL" id="CAH0052545.1"/>
    </source>
</evidence>
<gene>
    <name evidence="1" type="ORF">CSOL1703_00004409</name>
</gene>
<proteinExistence type="predicted"/>
<keyword evidence="2" id="KW-1185">Reference proteome</keyword>
<dbReference type="AlphaFoldDB" id="A0A9N9ZAH4"/>
<dbReference type="Proteomes" id="UP000775872">
    <property type="component" value="Unassembled WGS sequence"/>
</dbReference>
<protein>
    <submittedName>
        <fullName evidence="1">Uncharacterized protein</fullName>
    </submittedName>
</protein>
<organism evidence="1 2">
    <name type="scientific">Clonostachys solani</name>
    <dbReference type="NCBI Taxonomy" id="160281"/>
    <lineage>
        <taxon>Eukaryota</taxon>
        <taxon>Fungi</taxon>
        <taxon>Dikarya</taxon>
        <taxon>Ascomycota</taxon>
        <taxon>Pezizomycotina</taxon>
        <taxon>Sordariomycetes</taxon>
        <taxon>Hypocreomycetidae</taxon>
        <taxon>Hypocreales</taxon>
        <taxon>Bionectriaceae</taxon>
        <taxon>Clonostachys</taxon>
    </lineage>
</organism>
<dbReference type="EMBL" id="CABFOC020000045">
    <property type="protein sequence ID" value="CAH0052545.1"/>
    <property type="molecule type" value="Genomic_DNA"/>
</dbReference>
<sequence>MVAGFKYNRGKPIMVDKRPELQGVGLEPKTCSKEANLAWSPSAFIRVGCGGRRHEVGVMLASLVTWLCAIPEDEP</sequence>